<sequence>MKIIVGVLIFPYLAYDHITPFFELAKKLSDKGFSIDLCSTPTNPSFINIFF</sequence>
<accession>A0A3Q7FL12</accession>
<dbReference type="AlphaFoldDB" id="A0A3Q7FL12"/>
<dbReference type="SUPFAM" id="SSF53756">
    <property type="entry name" value="UDP-Glycosyltransferase/glycogen phosphorylase"/>
    <property type="match status" value="1"/>
</dbReference>
<evidence type="ECO:0000313" key="1">
    <source>
        <dbReference type="EnsemblPlants" id="Solyc02g065675.1.1"/>
    </source>
</evidence>
<organism evidence="1">
    <name type="scientific">Solanum lycopersicum</name>
    <name type="common">Tomato</name>
    <name type="synonym">Lycopersicon esculentum</name>
    <dbReference type="NCBI Taxonomy" id="4081"/>
    <lineage>
        <taxon>Eukaryota</taxon>
        <taxon>Viridiplantae</taxon>
        <taxon>Streptophyta</taxon>
        <taxon>Embryophyta</taxon>
        <taxon>Tracheophyta</taxon>
        <taxon>Spermatophyta</taxon>
        <taxon>Magnoliopsida</taxon>
        <taxon>eudicotyledons</taxon>
        <taxon>Gunneridae</taxon>
        <taxon>Pentapetalae</taxon>
        <taxon>asterids</taxon>
        <taxon>lamiids</taxon>
        <taxon>Solanales</taxon>
        <taxon>Solanaceae</taxon>
        <taxon>Solanoideae</taxon>
        <taxon>Solaneae</taxon>
        <taxon>Solanum</taxon>
        <taxon>Solanum subgen. Lycopersicon</taxon>
    </lineage>
</organism>
<dbReference type="EnsemblPlants" id="Solyc02g065675.1.1">
    <property type="protein sequence ID" value="Solyc02g065675.1.1"/>
    <property type="gene ID" value="Solyc02g065675.1"/>
</dbReference>
<name>A0A3Q7FL12_SOLLC</name>
<keyword evidence="2" id="KW-1185">Reference proteome</keyword>
<dbReference type="Gene3D" id="3.40.50.2000">
    <property type="entry name" value="Glycogen Phosphorylase B"/>
    <property type="match status" value="1"/>
</dbReference>
<evidence type="ECO:0000313" key="2">
    <source>
        <dbReference type="Proteomes" id="UP000004994"/>
    </source>
</evidence>
<dbReference type="Proteomes" id="UP000004994">
    <property type="component" value="Chromosome 2"/>
</dbReference>
<dbReference type="Gramene" id="Solyc02g065675.1.1">
    <property type="protein sequence ID" value="Solyc02g065675.1.1"/>
    <property type="gene ID" value="Solyc02g065675.1"/>
</dbReference>
<protein>
    <submittedName>
        <fullName evidence="1">Uncharacterized protein</fullName>
    </submittedName>
</protein>
<reference evidence="1" key="2">
    <citation type="submission" date="2019-01" db="UniProtKB">
        <authorList>
            <consortium name="EnsemblPlants"/>
        </authorList>
    </citation>
    <scope>IDENTIFICATION</scope>
    <source>
        <strain evidence="1">cv. Heinz 1706</strain>
    </source>
</reference>
<reference evidence="1" key="1">
    <citation type="journal article" date="2012" name="Nature">
        <title>The tomato genome sequence provides insights into fleshy fruit evolution.</title>
        <authorList>
            <consortium name="Tomato Genome Consortium"/>
        </authorList>
    </citation>
    <scope>NUCLEOTIDE SEQUENCE [LARGE SCALE GENOMIC DNA]</scope>
    <source>
        <strain evidence="1">cv. Heinz 1706</strain>
    </source>
</reference>
<dbReference type="InParanoid" id="A0A3Q7FL12"/>
<proteinExistence type="predicted"/>